<protein>
    <submittedName>
        <fullName evidence="3">Uncharacterized protein</fullName>
    </submittedName>
</protein>
<feature type="transmembrane region" description="Helical" evidence="2">
    <location>
        <begin position="20"/>
        <end position="44"/>
    </location>
</feature>
<dbReference type="InParanoid" id="A0A067RD72"/>
<accession>A0A067RD72</accession>
<evidence type="ECO:0000313" key="4">
    <source>
        <dbReference type="Proteomes" id="UP000027135"/>
    </source>
</evidence>
<organism evidence="3 4">
    <name type="scientific">Zootermopsis nevadensis</name>
    <name type="common">Dampwood termite</name>
    <dbReference type="NCBI Taxonomy" id="136037"/>
    <lineage>
        <taxon>Eukaryota</taxon>
        <taxon>Metazoa</taxon>
        <taxon>Ecdysozoa</taxon>
        <taxon>Arthropoda</taxon>
        <taxon>Hexapoda</taxon>
        <taxon>Insecta</taxon>
        <taxon>Pterygota</taxon>
        <taxon>Neoptera</taxon>
        <taxon>Polyneoptera</taxon>
        <taxon>Dictyoptera</taxon>
        <taxon>Blattodea</taxon>
        <taxon>Blattoidea</taxon>
        <taxon>Termitoidae</taxon>
        <taxon>Termopsidae</taxon>
        <taxon>Zootermopsis</taxon>
    </lineage>
</organism>
<feature type="region of interest" description="Disordered" evidence="1">
    <location>
        <begin position="145"/>
        <end position="225"/>
    </location>
</feature>
<feature type="region of interest" description="Disordered" evidence="1">
    <location>
        <begin position="57"/>
        <end position="103"/>
    </location>
</feature>
<sequence>MQRHVKVAEEKPESGGHMKWWISVGMLALVSVCAFIGITLWLGLNVESGDSRKTVAAKSDNFDDEKMPSAPRTEKQQTVVGAANQKTNEDNEGEGRKQYDEAEVAPTTELVYKDLGEEAYVEEVRNSQTTSEIEDVATDAPAIRHEDASTSGSPLDPQPITETPTLLPGDPTAGETATRKKEPPPTAASSRKKYPEHESTTLSALPYSGGTEVAAGRQPAPEPLMFSESEHDAGELLHTSEENSPLTSEDDIVSAFLGQGIEDVRHFDISDVVNEKGEHFMPQNFDYPHDRDYVPLQQSANLHVTKPSIAERLHEITEDGVDRDGVPSLDHDDGLFYSSRNPDRYDGEDPDLAENPFATFLQGRLQELYNWLSTDEDLAGKHAADSDSLSGDFMKVLVALNRSLNEGNSSFLLDQLKEMYYNESALNVTDPAVLHNSSSLVSFGLLAFDLLLLRNVQQIAWEEERLSSEEMLRDPEVLALNALFMPPEKVRQLQEPTSRIGKENKEDDSDKSLLQEFMEFVAGSLRAVVNLGRAYRWSVAPAISSLEGSNALDCIWTLYCRNLDKTARLNGPYGFLAKMNSLGLRMLMGEFPVESALERLVSAVTLGWGHMDCEKMFPRCAVTEATDIVLKTALGITGET</sequence>
<dbReference type="AlphaFoldDB" id="A0A067RD72"/>
<gene>
    <name evidence="3" type="ORF">L798_03822</name>
</gene>
<dbReference type="eggNOG" id="ENOG502S1VP">
    <property type="taxonomic scope" value="Eukaryota"/>
</dbReference>
<keyword evidence="4" id="KW-1185">Reference proteome</keyword>
<evidence type="ECO:0000313" key="3">
    <source>
        <dbReference type="EMBL" id="KDR21697.1"/>
    </source>
</evidence>
<feature type="compositionally biased region" description="Basic and acidic residues" evidence="1">
    <location>
        <begin position="60"/>
        <end position="75"/>
    </location>
</feature>
<feature type="compositionally biased region" description="Basic and acidic residues" evidence="1">
    <location>
        <begin position="87"/>
        <end position="100"/>
    </location>
</feature>
<keyword evidence="2" id="KW-1133">Transmembrane helix</keyword>
<feature type="region of interest" description="Disordered" evidence="1">
    <location>
        <begin position="318"/>
        <end position="346"/>
    </location>
</feature>
<evidence type="ECO:0000256" key="1">
    <source>
        <dbReference type="SAM" id="MobiDB-lite"/>
    </source>
</evidence>
<keyword evidence="2" id="KW-0472">Membrane</keyword>
<name>A0A067RD72_ZOONE</name>
<dbReference type="OrthoDB" id="6372935at2759"/>
<dbReference type="EMBL" id="KK852543">
    <property type="protein sequence ID" value="KDR21697.1"/>
    <property type="molecule type" value="Genomic_DNA"/>
</dbReference>
<reference evidence="3 4" key="1">
    <citation type="journal article" date="2014" name="Nat. Commun.">
        <title>Molecular traces of alternative social organization in a termite genome.</title>
        <authorList>
            <person name="Terrapon N."/>
            <person name="Li C."/>
            <person name="Robertson H.M."/>
            <person name="Ji L."/>
            <person name="Meng X."/>
            <person name="Booth W."/>
            <person name="Chen Z."/>
            <person name="Childers C.P."/>
            <person name="Glastad K.M."/>
            <person name="Gokhale K."/>
            <person name="Gowin J."/>
            <person name="Gronenberg W."/>
            <person name="Hermansen R.A."/>
            <person name="Hu H."/>
            <person name="Hunt B.G."/>
            <person name="Huylmans A.K."/>
            <person name="Khalil S.M."/>
            <person name="Mitchell R.D."/>
            <person name="Munoz-Torres M.C."/>
            <person name="Mustard J.A."/>
            <person name="Pan H."/>
            <person name="Reese J.T."/>
            <person name="Scharf M.E."/>
            <person name="Sun F."/>
            <person name="Vogel H."/>
            <person name="Xiao J."/>
            <person name="Yang W."/>
            <person name="Yang Z."/>
            <person name="Yang Z."/>
            <person name="Zhou J."/>
            <person name="Zhu J."/>
            <person name="Brent C.S."/>
            <person name="Elsik C.G."/>
            <person name="Goodisman M.A."/>
            <person name="Liberles D.A."/>
            <person name="Roe R.M."/>
            <person name="Vargo E.L."/>
            <person name="Vilcinskas A."/>
            <person name="Wang J."/>
            <person name="Bornberg-Bauer E."/>
            <person name="Korb J."/>
            <person name="Zhang G."/>
            <person name="Liebig J."/>
        </authorList>
    </citation>
    <scope>NUCLEOTIDE SEQUENCE [LARGE SCALE GENOMIC DNA]</scope>
    <source>
        <tissue evidence="3">Whole organism</tissue>
    </source>
</reference>
<keyword evidence="2" id="KW-0812">Transmembrane</keyword>
<proteinExistence type="predicted"/>
<dbReference type="Proteomes" id="UP000027135">
    <property type="component" value="Unassembled WGS sequence"/>
</dbReference>
<evidence type="ECO:0000256" key="2">
    <source>
        <dbReference type="SAM" id="Phobius"/>
    </source>
</evidence>
<feature type="compositionally biased region" description="Basic and acidic residues" evidence="1">
    <location>
        <begin position="318"/>
        <end position="334"/>
    </location>
</feature>